<accession>A0A106P209</accession>
<reference evidence="1 2" key="1">
    <citation type="submission" date="2015-11" db="EMBL/GenBank/DDBJ databases">
        <title>Expanding the genomic diversity of Burkholderia species for the development of highly accurate diagnostics.</title>
        <authorList>
            <person name="Sahl J."/>
            <person name="Keim P."/>
            <person name="Wagner D."/>
        </authorList>
    </citation>
    <scope>NUCLEOTIDE SEQUENCE [LARGE SCALE GENOMIC DNA]</scope>
    <source>
        <strain evidence="1 2">MSMB1960WGS</strain>
    </source>
</reference>
<name>A0A106P209_9BURK</name>
<protein>
    <submittedName>
        <fullName evidence="1">Uncharacterized protein</fullName>
    </submittedName>
</protein>
<dbReference type="AlphaFoldDB" id="A0A106P209"/>
<comment type="caution">
    <text evidence="1">The sequence shown here is derived from an EMBL/GenBank/DDBJ whole genome shotgun (WGS) entry which is preliminary data.</text>
</comment>
<dbReference type="STRING" id="1503054.WT74_31450"/>
<gene>
    <name evidence="1" type="ORF">WT44_00730</name>
</gene>
<dbReference type="GeneID" id="93057672"/>
<dbReference type="RefSeq" id="WP_059993698.1">
    <property type="nucleotide sequence ID" value="NZ_CP156686.1"/>
</dbReference>
<proteinExistence type="predicted"/>
<evidence type="ECO:0000313" key="2">
    <source>
        <dbReference type="Proteomes" id="UP000068603"/>
    </source>
</evidence>
<evidence type="ECO:0000313" key="1">
    <source>
        <dbReference type="EMBL" id="KWA59311.1"/>
    </source>
</evidence>
<dbReference type="Proteomes" id="UP000068603">
    <property type="component" value="Unassembled WGS sequence"/>
</dbReference>
<sequence>MNISKRGDHLFAAGLWKTIGDVAGLVRAKVGDYSEGRVLSTELFALQRELSSSAFDITINKGRAVMGPDAHSLAFGEAVRRFRLDMEALVFALQHRRNIDDREPAARLAALTQANAQLATAKQYATLTVGRFFDTVVDQNVLGQLAQNGTNSRDSMIASVKIRDARIKLGHVRRGIIESIAKM</sequence>
<dbReference type="EMBL" id="LPHB01000055">
    <property type="protein sequence ID" value="KWA59311.1"/>
    <property type="molecule type" value="Genomic_DNA"/>
</dbReference>
<organism evidence="1">
    <name type="scientific">Burkholderia stagnalis</name>
    <dbReference type="NCBI Taxonomy" id="1503054"/>
    <lineage>
        <taxon>Bacteria</taxon>
        <taxon>Pseudomonadati</taxon>
        <taxon>Pseudomonadota</taxon>
        <taxon>Betaproteobacteria</taxon>
        <taxon>Burkholderiales</taxon>
        <taxon>Burkholderiaceae</taxon>
        <taxon>Burkholderia</taxon>
        <taxon>Burkholderia cepacia complex</taxon>
    </lineage>
</organism>